<evidence type="ECO:0000313" key="11">
    <source>
        <dbReference type="EMBL" id="AHK79235.1"/>
    </source>
</evidence>
<reference evidence="12" key="2">
    <citation type="submission" date="2014-02" db="EMBL/GenBank/DDBJ databases">
        <title>Draft Genome Sequence of extremely halophilic bacteria Halorhodospira halochloris.</title>
        <authorList>
            <person name="Singh K.S."/>
        </authorList>
    </citation>
    <scope>NUCLEOTIDE SEQUENCE [LARGE SCALE GENOMIC DNA]</scope>
    <source>
        <strain evidence="12">A</strain>
    </source>
</reference>
<feature type="transmembrane region" description="Helical" evidence="9">
    <location>
        <begin position="180"/>
        <end position="200"/>
    </location>
</feature>
<evidence type="ECO:0000256" key="3">
    <source>
        <dbReference type="ARBA" id="ARBA00022448"/>
    </source>
</evidence>
<reference evidence="11 12" key="1">
    <citation type="journal article" date="2014" name="J Genomics">
        <title>Draft Genome Sequence of the Extremely Halophilic Phototrophic Purple Sulfur Bacterium Halorhodospira halochloris.</title>
        <authorList>
            <person name="Singh K.S."/>
            <person name="Kirksey J."/>
            <person name="Hoff W.D."/>
            <person name="Deole R."/>
        </authorList>
    </citation>
    <scope>NUCLEOTIDE SEQUENCE [LARGE SCALE GENOMIC DNA]</scope>
    <source>
        <strain evidence="11 12">A</strain>
    </source>
</reference>
<dbReference type="RefSeq" id="WP_025281679.1">
    <property type="nucleotide sequence ID" value="NZ_CP007268.1"/>
</dbReference>
<accession>W8L5T1</accession>
<keyword evidence="7 9" id="KW-1133">Transmembrane helix</keyword>
<evidence type="ECO:0000256" key="7">
    <source>
        <dbReference type="ARBA" id="ARBA00022989"/>
    </source>
</evidence>
<dbReference type="NCBIfam" id="TIGR01297">
    <property type="entry name" value="CDF"/>
    <property type="match status" value="1"/>
</dbReference>
<evidence type="ECO:0000259" key="10">
    <source>
        <dbReference type="Pfam" id="PF01545"/>
    </source>
</evidence>
<dbReference type="GO" id="GO:0015093">
    <property type="term" value="F:ferrous iron transmembrane transporter activity"/>
    <property type="evidence" value="ECO:0007669"/>
    <property type="project" value="TreeGrafter"/>
</dbReference>
<keyword evidence="3" id="KW-0813">Transport</keyword>
<dbReference type="GO" id="GO:0015086">
    <property type="term" value="F:cadmium ion transmembrane transporter activity"/>
    <property type="evidence" value="ECO:0007669"/>
    <property type="project" value="TreeGrafter"/>
</dbReference>
<dbReference type="PANTHER" id="PTHR43840:SF15">
    <property type="entry name" value="MITOCHONDRIAL METAL TRANSPORTER 1-RELATED"/>
    <property type="match status" value="1"/>
</dbReference>
<dbReference type="HOGENOM" id="CLU_056154_0_0_6"/>
<dbReference type="PATRIC" id="fig|1354791.3.peg.2213"/>
<dbReference type="GO" id="GO:0015341">
    <property type="term" value="F:zinc efflux antiporter activity"/>
    <property type="evidence" value="ECO:0007669"/>
    <property type="project" value="TreeGrafter"/>
</dbReference>
<keyword evidence="4" id="KW-0408">Iron</keyword>
<dbReference type="EMBL" id="CP007268">
    <property type="protein sequence ID" value="AHK79235.1"/>
    <property type="molecule type" value="Genomic_DNA"/>
</dbReference>
<keyword evidence="6" id="KW-0406">Ion transport</keyword>
<organism evidence="11 12">
    <name type="scientific">Ectothiorhodospira haloalkaliphila</name>
    <dbReference type="NCBI Taxonomy" id="421628"/>
    <lineage>
        <taxon>Bacteria</taxon>
        <taxon>Pseudomonadati</taxon>
        <taxon>Pseudomonadota</taxon>
        <taxon>Gammaproteobacteria</taxon>
        <taxon>Chromatiales</taxon>
        <taxon>Ectothiorhodospiraceae</taxon>
        <taxon>Ectothiorhodospira</taxon>
    </lineage>
</organism>
<dbReference type="OrthoDB" id="268546at2"/>
<feature type="transmembrane region" description="Helical" evidence="9">
    <location>
        <begin position="12"/>
        <end position="32"/>
    </location>
</feature>
<comment type="similarity">
    <text evidence="2">Belongs to the cation diffusion facilitator (CDF) transporter (TC 2.A.4) family. FieF subfamily.</text>
</comment>
<evidence type="ECO:0000256" key="5">
    <source>
        <dbReference type="ARBA" id="ARBA00022692"/>
    </source>
</evidence>
<dbReference type="Gene3D" id="1.20.1510.10">
    <property type="entry name" value="Cation efflux protein transmembrane domain"/>
    <property type="match status" value="1"/>
</dbReference>
<evidence type="ECO:0000256" key="1">
    <source>
        <dbReference type="ARBA" id="ARBA00004141"/>
    </source>
</evidence>
<name>W8L5T1_9GAMM</name>
<evidence type="ECO:0000256" key="9">
    <source>
        <dbReference type="SAM" id="Phobius"/>
    </source>
</evidence>
<evidence type="ECO:0000256" key="8">
    <source>
        <dbReference type="ARBA" id="ARBA00023136"/>
    </source>
</evidence>
<keyword evidence="6" id="KW-0862">Zinc</keyword>
<keyword evidence="4" id="KW-0410">Iron transport</keyword>
<dbReference type="InterPro" id="IPR027469">
    <property type="entry name" value="Cation_efflux_TMD_sf"/>
</dbReference>
<feature type="transmembrane region" description="Helical" evidence="9">
    <location>
        <begin position="38"/>
        <end position="59"/>
    </location>
</feature>
<dbReference type="KEGG" id="hhc:M911_08830"/>
<proteinExistence type="inferred from homology"/>
<dbReference type="InterPro" id="IPR058533">
    <property type="entry name" value="Cation_efflux_TM"/>
</dbReference>
<keyword evidence="12" id="KW-1185">Reference proteome</keyword>
<gene>
    <name evidence="11" type="ORF">M911_08830</name>
</gene>
<evidence type="ECO:0000256" key="6">
    <source>
        <dbReference type="ARBA" id="ARBA00022906"/>
    </source>
</evidence>
<dbReference type="GO" id="GO:0005886">
    <property type="term" value="C:plasma membrane"/>
    <property type="evidence" value="ECO:0007669"/>
    <property type="project" value="TreeGrafter"/>
</dbReference>
<dbReference type="AlphaFoldDB" id="W8L5T1"/>
<evidence type="ECO:0000256" key="2">
    <source>
        <dbReference type="ARBA" id="ARBA00010212"/>
    </source>
</evidence>
<keyword evidence="5 9" id="KW-0812">Transmembrane</keyword>
<dbReference type="SUPFAM" id="SSF161111">
    <property type="entry name" value="Cation efflux protein transmembrane domain-like"/>
    <property type="match status" value="1"/>
</dbReference>
<dbReference type="Pfam" id="PF01545">
    <property type="entry name" value="Cation_efflux"/>
    <property type="match status" value="1"/>
</dbReference>
<evidence type="ECO:0000256" key="4">
    <source>
        <dbReference type="ARBA" id="ARBA00022496"/>
    </source>
</evidence>
<protein>
    <submittedName>
        <fullName evidence="11">Cation transporter</fullName>
    </submittedName>
</protein>
<sequence>MKYFFSRENTSLVVSAVAAGLFALAGVAWGLWMGSLMILFDGAYSLISLLLSLLALHVARLIRQPGNRRFPFGYAALQPLVIAIKGMTITLLCAISLAAAVNSILAGGDSLQFGLAVVFTLISVIGCGLCMLYLRWSMGVNGSGLVAAEYQQWRMDTALSAAVLAGFIGAWGLVQAGQGHWAVYADPVMVLLVSAYFLWVPVRMTLNAVRELVLAAPPAHMERRVTAAASAMGLIPEQVRMTKVGPYLVLEVSLPAEERRSPELIRFGLYRALTGVAVRPVVLVHAGSDHDPMWPSLDVPGRR</sequence>
<keyword evidence="6" id="KW-0864">Zinc transport</keyword>
<feature type="transmembrane region" description="Helical" evidence="9">
    <location>
        <begin position="113"/>
        <end position="134"/>
    </location>
</feature>
<dbReference type="Proteomes" id="UP000019442">
    <property type="component" value="Chromosome"/>
</dbReference>
<keyword evidence="8 9" id="KW-0472">Membrane</keyword>
<comment type="subcellular location">
    <subcellularLocation>
        <location evidence="1">Membrane</location>
        <topology evidence="1">Multi-pass membrane protein</topology>
    </subcellularLocation>
</comment>
<feature type="transmembrane region" description="Helical" evidence="9">
    <location>
        <begin position="80"/>
        <end position="101"/>
    </location>
</feature>
<dbReference type="InterPro" id="IPR050291">
    <property type="entry name" value="CDF_Transporter"/>
</dbReference>
<evidence type="ECO:0000313" key="12">
    <source>
        <dbReference type="Proteomes" id="UP000019442"/>
    </source>
</evidence>
<dbReference type="GO" id="GO:0006882">
    <property type="term" value="P:intracellular zinc ion homeostasis"/>
    <property type="evidence" value="ECO:0007669"/>
    <property type="project" value="TreeGrafter"/>
</dbReference>
<dbReference type="InterPro" id="IPR002524">
    <property type="entry name" value="Cation_efflux"/>
</dbReference>
<feature type="transmembrane region" description="Helical" evidence="9">
    <location>
        <begin position="155"/>
        <end position="174"/>
    </location>
</feature>
<dbReference type="PANTHER" id="PTHR43840">
    <property type="entry name" value="MITOCHONDRIAL METAL TRANSPORTER 1-RELATED"/>
    <property type="match status" value="1"/>
</dbReference>
<feature type="domain" description="Cation efflux protein transmembrane" evidence="10">
    <location>
        <begin position="12"/>
        <end position="213"/>
    </location>
</feature>